<gene>
    <name evidence="18" type="ORF">LF65_05648</name>
</gene>
<dbReference type="PROSITE" id="PS00211">
    <property type="entry name" value="ABC_TRANSPORTER_1"/>
    <property type="match status" value="1"/>
</dbReference>
<reference evidence="19" key="1">
    <citation type="submission" date="2014-12" db="EMBL/GenBank/DDBJ databases">
        <title>Genome sequence of Clostridium beijerinckii strain 59B.</title>
        <authorList>
            <person name="Little G.T."/>
            <person name="Minton N.P."/>
        </authorList>
    </citation>
    <scope>NUCLEOTIDE SEQUENCE [LARGE SCALE GENOMIC DNA]</scope>
    <source>
        <strain evidence="19">59B</strain>
    </source>
</reference>
<dbReference type="GO" id="GO:0004518">
    <property type="term" value="F:nuclease activity"/>
    <property type="evidence" value="ECO:0007669"/>
    <property type="project" value="UniProtKB-KW"/>
</dbReference>
<keyword evidence="5" id="KW-0547">Nucleotide-binding</keyword>
<dbReference type="CDD" id="cd03270">
    <property type="entry name" value="ABC_UvrA_I"/>
    <property type="match status" value="1"/>
</dbReference>
<dbReference type="PROSITE" id="PS50893">
    <property type="entry name" value="ABC_TRANSPORTER_2"/>
    <property type="match status" value="2"/>
</dbReference>
<organism evidence="18 19">
    <name type="scientific">Clostridium beijerinckii</name>
    <name type="common">Clostridium MP</name>
    <dbReference type="NCBI Taxonomy" id="1520"/>
    <lineage>
        <taxon>Bacteria</taxon>
        <taxon>Bacillati</taxon>
        <taxon>Bacillota</taxon>
        <taxon>Clostridia</taxon>
        <taxon>Eubacteriales</taxon>
        <taxon>Clostridiaceae</taxon>
        <taxon>Clostridium</taxon>
    </lineage>
</organism>
<keyword evidence="6" id="KW-0227">DNA damage</keyword>
<dbReference type="GO" id="GO:0006281">
    <property type="term" value="P:DNA repair"/>
    <property type="evidence" value="ECO:0007669"/>
    <property type="project" value="UniProtKB-KW"/>
</dbReference>
<comment type="similarity">
    <text evidence="14">Belongs to the ABC transporter superfamily. UvrA family.</text>
</comment>
<dbReference type="RefSeq" id="WP_041900646.1">
    <property type="nucleotide sequence ID" value="NZ_CP010086.2"/>
</dbReference>
<dbReference type="Gene3D" id="1.20.1580.10">
    <property type="entry name" value="ABC transporter ATPase like domain"/>
    <property type="match status" value="2"/>
</dbReference>
<evidence type="ECO:0000256" key="8">
    <source>
        <dbReference type="ARBA" id="ARBA00022771"/>
    </source>
</evidence>
<evidence type="ECO:0000256" key="16">
    <source>
        <dbReference type="ARBA" id="ARBA00042156"/>
    </source>
</evidence>
<evidence type="ECO:0000256" key="11">
    <source>
        <dbReference type="ARBA" id="ARBA00022881"/>
    </source>
</evidence>
<evidence type="ECO:0000256" key="4">
    <source>
        <dbReference type="ARBA" id="ARBA00022737"/>
    </source>
</evidence>
<dbReference type="EMBL" id="CP010086">
    <property type="protein sequence ID" value="AJH02155.1"/>
    <property type="molecule type" value="Genomic_DNA"/>
</dbReference>
<dbReference type="PANTHER" id="PTHR43152:SF3">
    <property type="entry name" value="UVRABC SYSTEM PROTEIN A"/>
    <property type="match status" value="1"/>
</dbReference>
<evidence type="ECO:0000259" key="17">
    <source>
        <dbReference type="PROSITE" id="PS50893"/>
    </source>
</evidence>
<keyword evidence="8" id="KW-0863">Zinc-finger</keyword>
<keyword evidence="13" id="KW-0234">DNA repair</keyword>
<dbReference type="Gene3D" id="3.40.50.300">
    <property type="entry name" value="P-loop containing nucleotide triphosphate hydrolases"/>
    <property type="match status" value="3"/>
</dbReference>
<sequence>MSKEMIEIFHANENNLKDISINIPKKKITIITGLSGSGKSSLIFDTLAAESQRMLNDTYSAYVQQLLPHYGRPNVEKINNLPVSIIIDQKKIGGNARSTVGTVTDIYTLLRLLFSRIGKPFVGYSMNFSFNNTNGMCTYCQGLGVIKDIDIHKLIDFDKSLNDGAIKFPTFQPGGWRLSRYTESGYFDIEKPIKDYSDLELNTLLYEKEKAPDNPTSNWHKTAKYIGLIPRIRNSFLEKDQKQYKKELEQLVDEQICPHCNGKRLNDTILSCKINGKSIGDCTDMSISELKSFLQLVHEQKVQTVIDDILKRLRTLEEVGLNYLTLNRTTNTLSGGESQRIKMSKHLNSSLSDVLYIFDEPSIGLHPHDITGINKIFKGLKEKGNTVIIVEHDPDVINIADHIIDMGPESGVKGGEITFEGTYKQLLNSDTTTGNALSNKHEIITENKEFHEFYELNNANMFNLKNISIKIPRNALTVVTGVAGSGKSTLITRLFLDKYPNSILLDQKRVHTSSRSILATYMGFFDKIRAIFGKANSKSPSLFSFIGEGACPLCKGKGIIKTDLAFMDDVEETCELCDGTRYKQEILNYKYSSYTISDILNLSVDEALAVFIDKELNKILYTISEVNLGYIKLGQSLDTMSGGELQRLKIAVTLLNNAGEIYILDEPSTGLHESDIKNLIKLFNKLINKGKTVIILEHNLSIMCKADWIIDLGPLGGFNGGELVYIGYPIGITKCSSSFTGKRLLEYIS</sequence>
<evidence type="ECO:0000256" key="14">
    <source>
        <dbReference type="ARBA" id="ARBA00038000"/>
    </source>
</evidence>
<keyword evidence="7" id="KW-0228">DNA excision</keyword>
<dbReference type="GO" id="GO:0005524">
    <property type="term" value="F:ATP binding"/>
    <property type="evidence" value="ECO:0007669"/>
    <property type="project" value="UniProtKB-KW"/>
</dbReference>
<dbReference type="PANTHER" id="PTHR43152">
    <property type="entry name" value="UVRABC SYSTEM PROTEIN A"/>
    <property type="match status" value="1"/>
</dbReference>
<dbReference type="AlphaFoldDB" id="A0A0B5QIE3"/>
<dbReference type="GO" id="GO:0016887">
    <property type="term" value="F:ATP hydrolysis activity"/>
    <property type="evidence" value="ECO:0007669"/>
    <property type="project" value="InterPro"/>
</dbReference>
<evidence type="ECO:0000256" key="3">
    <source>
        <dbReference type="ARBA" id="ARBA00022723"/>
    </source>
</evidence>
<evidence type="ECO:0000256" key="9">
    <source>
        <dbReference type="ARBA" id="ARBA00022833"/>
    </source>
</evidence>
<dbReference type="InterPro" id="IPR003439">
    <property type="entry name" value="ABC_transporter-like_ATP-bd"/>
</dbReference>
<accession>A0A0B5QIE3</accession>
<evidence type="ECO:0000313" key="19">
    <source>
        <dbReference type="Proteomes" id="UP000031866"/>
    </source>
</evidence>
<evidence type="ECO:0000256" key="13">
    <source>
        <dbReference type="ARBA" id="ARBA00023204"/>
    </source>
</evidence>
<keyword evidence="3" id="KW-0479">Metal-binding</keyword>
<dbReference type="OrthoDB" id="9809851at2"/>
<keyword evidence="4" id="KW-0677">Repeat</keyword>
<keyword evidence="11" id="KW-0267">Excision nuclease</keyword>
<comment type="subcellular location">
    <subcellularLocation>
        <location evidence="1">Cytoplasm</location>
    </subcellularLocation>
</comment>
<dbReference type="InterPro" id="IPR041552">
    <property type="entry name" value="UvrA_DNA-bd"/>
</dbReference>
<keyword evidence="2" id="KW-0963">Cytoplasm</keyword>
<feature type="domain" description="ABC transporter" evidence="17">
    <location>
        <begin position="448"/>
        <end position="745"/>
    </location>
</feature>
<dbReference type="InterPro" id="IPR017871">
    <property type="entry name" value="ABC_transporter-like_CS"/>
</dbReference>
<dbReference type="Pfam" id="PF00005">
    <property type="entry name" value="ABC_tran"/>
    <property type="match status" value="1"/>
</dbReference>
<name>A0A0B5QIE3_CLOBE</name>
<keyword evidence="10" id="KW-0067">ATP-binding</keyword>
<dbReference type="GO" id="GO:0003677">
    <property type="term" value="F:DNA binding"/>
    <property type="evidence" value="ECO:0007669"/>
    <property type="project" value="UniProtKB-KW"/>
</dbReference>
<dbReference type="SUPFAM" id="SSF52540">
    <property type="entry name" value="P-loop containing nucleoside triphosphate hydrolases"/>
    <property type="match status" value="2"/>
</dbReference>
<dbReference type="KEGG" id="cbei:LF65_05648"/>
<evidence type="ECO:0000256" key="10">
    <source>
        <dbReference type="ARBA" id="ARBA00022840"/>
    </source>
</evidence>
<dbReference type="Gene3D" id="1.10.8.280">
    <property type="entry name" value="ABC transporter ATPase domain-like"/>
    <property type="match status" value="1"/>
</dbReference>
<dbReference type="Proteomes" id="UP000031866">
    <property type="component" value="Chromosome"/>
</dbReference>
<dbReference type="InterPro" id="IPR027417">
    <property type="entry name" value="P-loop_NTPase"/>
</dbReference>
<evidence type="ECO:0000256" key="15">
    <source>
        <dbReference type="ARBA" id="ARBA00039316"/>
    </source>
</evidence>
<protein>
    <recommendedName>
        <fullName evidence="15">UvrABC system protein A</fullName>
    </recommendedName>
    <alternativeName>
        <fullName evidence="16">Excinuclease ABC subunit A</fullName>
    </alternativeName>
</protein>
<keyword evidence="12" id="KW-0238">DNA-binding</keyword>
<feature type="domain" description="ABC transporter" evidence="17">
    <location>
        <begin position="1"/>
        <end position="439"/>
    </location>
</feature>
<evidence type="ECO:0000256" key="1">
    <source>
        <dbReference type="ARBA" id="ARBA00004496"/>
    </source>
</evidence>
<evidence type="ECO:0000256" key="7">
    <source>
        <dbReference type="ARBA" id="ARBA00022769"/>
    </source>
</evidence>
<dbReference type="GO" id="GO:0008270">
    <property type="term" value="F:zinc ion binding"/>
    <property type="evidence" value="ECO:0007669"/>
    <property type="project" value="UniProtKB-KW"/>
</dbReference>
<keyword evidence="9" id="KW-0862">Zinc</keyword>
<dbReference type="STRING" id="1520.LF65_05648"/>
<evidence type="ECO:0000256" key="2">
    <source>
        <dbReference type="ARBA" id="ARBA00022490"/>
    </source>
</evidence>
<dbReference type="GO" id="GO:0005737">
    <property type="term" value="C:cytoplasm"/>
    <property type="evidence" value="ECO:0007669"/>
    <property type="project" value="UniProtKB-SubCell"/>
</dbReference>
<evidence type="ECO:0000313" key="18">
    <source>
        <dbReference type="EMBL" id="AJH02155.1"/>
    </source>
</evidence>
<evidence type="ECO:0000256" key="6">
    <source>
        <dbReference type="ARBA" id="ARBA00022763"/>
    </source>
</evidence>
<dbReference type="Pfam" id="PF17755">
    <property type="entry name" value="UvrA_DNA-bind"/>
    <property type="match status" value="1"/>
</dbReference>
<evidence type="ECO:0000256" key="12">
    <source>
        <dbReference type="ARBA" id="ARBA00023125"/>
    </source>
</evidence>
<proteinExistence type="inferred from homology"/>
<evidence type="ECO:0000256" key="5">
    <source>
        <dbReference type="ARBA" id="ARBA00022741"/>
    </source>
</evidence>